<dbReference type="InterPro" id="IPR036146">
    <property type="entry name" value="Cyclotide_sf"/>
</dbReference>
<name>A5YRZ4_9ROSI</name>
<dbReference type="Pfam" id="PF03784">
    <property type="entry name" value="Cyclotide"/>
    <property type="match status" value="3"/>
</dbReference>
<protein>
    <submittedName>
        <fullName evidence="4">Cyclotide 7</fullName>
    </submittedName>
</protein>
<dbReference type="GO" id="GO:0006952">
    <property type="term" value="P:defense response"/>
    <property type="evidence" value="ECO:0007669"/>
    <property type="project" value="UniProtKB-KW"/>
</dbReference>
<sequence>MKMFVALVLFAAFALPAAFAAQQDVITLQAYEELLKNGAANGMTKTVISSPVLEEALVSYSKNKLGGLPVCGETCVGGTCNTPGCACSWPVCTRNSLESTKSANPLLEEALTTFAKKGLGGLPICGETCVGGTCNTPGCSCSWPVCTRNSLVSEKSNALLEEALVAFAKKGNLGGLPICGETCVGGTCNTPGCSCSWPVCTRNSLAM</sequence>
<dbReference type="AlphaFoldDB" id="A5YRZ4"/>
<keyword evidence="2" id="KW-1015">Disulfide bond</keyword>
<evidence type="ECO:0000313" key="4">
    <source>
        <dbReference type="EMBL" id="ABQ96648.1"/>
    </source>
</evidence>
<dbReference type="SUPFAM" id="SSF57038">
    <property type="entry name" value="Cyclotides"/>
    <property type="match status" value="3"/>
</dbReference>
<feature type="chain" id="PRO_5002690096" evidence="3">
    <location>
        <begin position="21"/>
        <end position="207"/>
    </location>
</feature>
<dbReference type="InterPro" id="IPR005535">
    <property type="entry name" value="Cyclotide"/>
</dbReference>
<organism evidence="4">
    <name type="scientific">Viola baoshanensis</name>
    <dbReference type="NCBI Taxonomy" id="349688"/>
    <lineage>
        <taxon>Eukaryota</taxon>
        <taxon>Viridiplantae</taxon>
        <taxon>Streptophyta</taxon>
        <taxon>Embryophyta</taxon>
        <taxon>Tracheophyta</taxon>
        <taxon>Spermatophyta</taxon>
        <taxon>Magnoliopsida</taxon>
        <taxon>eudicotyledons</taxon>
        <taxon>Gunneridae</taxon>
        <taxon>Pentapetalae</taxon>
        <taxon>rosids</taxon>
        <taxon>fabids</taxon>
        <taxon>Malpighiales</taxon>
        <taxon>Violaceae</taxon>
        <taxon>Viola</taxon>
        <taxon>Viola subgen. Viola</taxon>
        <taxon>Viola sect. Plagiostigma</taxon>
        <taxon>Viola subsect. Patellares</taxon>
    </lineage>
</organism>
<keyword evidence="1" id="KW-0611">Plant defense</keyword>
<evidence type="ECO:0000256" key="2">
    <source>
        <dbReference type="ARBA" id="ARBA00023157"/>
    </source>
</evidence>
<evidence type="ECO:0000256" key="1">
    <source>
        <dbReference type="ARBA" id="ARBA00022821"/>
    </source>
</evidence>
<keyword evidence="3" id="KW-0732">Signal</keyword>
<dbReference type="PROSITE" id="PS51052">
    <property type="entry name" value="CYCLOTIDE"/>
    <property type="match status" value="3"/>
</dbReference>
<proteinExistence type="evidence at transcript level"/>
<evidence type="ECO:0000256" key="3">
    <source>
        <dbReference type="SAM" id="SignalP"/>
    </source>
</evidence>
<dbReference type="PROSITE" id="PS60009">
    <property type="entry name" value="CYCLOTIDE_MOEBIUS"/>
    <property type="match status" value="3"/>
</dbReference>
<feature type="signal peptide" evidence="3">
    <location>
        <begin position="1"/>
        <end position="20"/>
    </location>
</feature>
<reference evidence="4" key="1">
    <citation type="submission" date="2007-04" db="EMBL/GenBank/DDBJ databases">
        <title>Isolation and expression analysis of cadmium responsive genes in the cadmium hyperaccumulator Viola baoshanensis.</title>
        <authorList>
            <person name="Zhang J."/>
            <person name="Liao B."/>
            <person name="Shu W."/>
        </authorList>
    </citation>
    <scope>NUCLEOTIDE SEQUENCE</scope>
</reference>
<accession>A5YRZ4</accession>
<dbReference type="InterPro" id="IPR012324">
    <property type="entry name" value="Cyclotide_moebius_CS"/>
</dbReference>
<dbReference type="EMBL" id="EF583937">
    <property type="protein sequence ID" value="ABQ96648.1"/>
    <property type="molecule type" value="mRNA"/>
</dbReference>